<dbReference type="NCBIfam" id="TIGR00628">
    <property type="entry name" value="ung"/>
    <property type="match status" value="1"/>
</dbReference>
<keyword evidence="8 12" id="KW-0539">Nucleus</keyword>
<comment type="catalytic activity">
    <reaction evidence="12 14">
        <text>Hydrolyzes single-stranded DNA or mismatched double-stranded DNA and polynucleotides, releasing free uracil.</text>
        <dbReference type="EC" id="3.2.2.27"/>
    </reaction>
</comment>
<evidence type="ECO:0000256" key="6">
    <source>
        <dbReference type="ARBA" id="ARBA00023128"/>
    </source>
</evidence>
<comment type="subunit">
    <text evidence="11">Interacts with RPA2 subunit of the RPA trimer; this interaction mediates UNG2 recruitment to RPA-coated single-stranded DNA at stalled replication forks. Interacts with PCNA; this interaction mediates UNG2 recruitment to S-phase replication foci. Interacts (via N-terminus) with FAM72A.</text>
</comment>
<keyword evidence="2" id="KW-0597">Phosphoprotein</keyword>
<dbReference type="SUPFAM" id="SSF52141">
    <property type="entry name" value="Uracil-DNA glycosylase-like"/>
    <property type="match status" value="1"/>
</dbReference>
<keyword evidence="3 12" id="KW-0227">DNA damage</keyword>
<dbReference type="SMART" id="SM00986">
    <property type="entry name" value="UDG"/>
    <property type="match status" value="1"/>
</dbReference>
<dbReference type="PROSITE" id="PS00130">
    <property type="entry name" value="U_DNA_GLYCOSYLASE"/>
    <property type="match status" value="1"/>
</dbReference>
<dbReference type="RefSeq" id="XP_031426990.1">
    <property type="nucleotide sequence ID" value="XM_031571130.1"/>
</dbReference>
<dbReference type="GO" id="GO:0097510">
    <property type="term" value="P:base-excision repair, AP site formation via deaminated base removal"/>
    <property type="evidence" value="ECO:0007669"/>
    <property type="project" value="TreeGrafter"/>
</dbReference>
<keyword evidence="4 12" id="KW-0378">Hydrolase</keyword>
<dbReference type="GO" id="GO:0004844">
    <property type="term" value="F:uracil DNA N-glycosylase activity"/>
    <property type="evidence" value="ECO:0007669"/>
    <property type="project" value="UniProtKB-UniRule"/>
</dbReference>
<dbReference type="NCBIfam" id="NF003589">
    <property type="entry name" value="PRK05254.1-2"/>
    <property type="match status" value="1"/>
</dbReference>
<dbReference type="PANTHER" id="PTHR11264:SF0">
    <property type="entry name" value="URACIL-DNA GLYCOSYLASE"/>
    <property type="match status" value="1"/>
</dbReference>
<evidence type="ECO:0000256" key="2">
    <source>
        <dbReference type="ARBA" id="ARBA00022553"/>
    </source>
</evidence>
<comment type="function">
    <text evidence="12 14">Excises uracil residues from the DNA which can arise as a result of misincorporation of dUMP residues by DNA polymerase or due to deamination of cytosine.</text>
</comment>
<dbReference type="KEGG" id="char:105894500"/>
<evidence type="ECO:0000256" key="11">
    <source>
        <dbReference type="ARBA" id="ARBA00064140"/>
    </source>
</evidence>
<evidence type="ECO:0000256" key="5">
    <source>
        <dbReference type="ARBA" id="ARBA00022990"/>
    </source>
</evidence>
<feature type="active site" description="Proton acceptor" evidence="12 13">
    <location>
        <position position="141"/>
    </location>
</feature>
<evidence type="ECO:0000256" key="10">
    <source>
        <dbReference type="ARBA" id="ARBA00052828"/>
    </source>
</evidence>
<keyword evidence="7 12" id="KW-0234">DNA repair</keyword>
<evidence type="ECO:0000259" key="15">
    <source>
        <dbReference type="SMART" id="SM00986"/>
    </source>
</evidence>
<dbReference type="GO" id="GO:0005654">
    <property type="term" value="C:nucleoplasm"/>
    <property type="evidence" value="ECO:0007669"/>
    <property type="project" value="UniProtKB-ARBA"/>
</dbReference>
<dbReference type="GO" id="GO:0005739">
    <property type="term" value="C:mitochondrion"/>
    <property type="evidence" value="ECO:0007669"/>
    <property type="project" value="UniProtKB-SubCell"/>
</dbReference>
<dbReference type="SMART" id="SM00987">
    <property type="entry name" value="UreE_C"/>
    <property type="match status" value="1"/>
</dbReference>
<keyword evidence="5" id="KW-0007">Acetylation</keyword>
<evidence type="ECO:0000313" key="17">
    <source>
        <dbReference type="RefSeq" id="XP_031426990.1"/>
    </source>
</evidence>
<dbReference type="EC" id="3.2.2.27" evidence="12 14"/>
<dbReference type="CDD" id="cd10027">
    <property type="entry name" value="UDG-F1-like"/>
    <property type="match status" value="1"/>
</dbReference>
<dbReference type="NCBIfam" id="NF003592">
    <property type="entry name" value="PRK05254.1-5"/>
    <property type="match status" value="1"/>
</dbReference>
<gene>
    <name evidence="17" type="primary">unga</name>
    <name evidence="12" type="synonym">UNG</name>
    <name evidence="12" type="synonym">UNG1</name>
</gene>
<evidence type="ECO:0000256" key="12">
    <source>
        <dbReference type="HAMAP-Rule" id="MF_03166"/>
    </source>
</evidence>
<evidence type="ECO:0000256" key="13">
    <source>
        <dbReference type="PROSITE-ProRule" id="PRU10072"/>
    </source>
</evidence>
<dbReference type="InterPro" id="IPR036895">
    <property type="entry name" value="Uracil-DNA_glycosylase-like_sf"/>
</dbReference>
<proteinExistence type="inferred from homology"/>
<keyword evidence="6 12" id="KW-0496">Mitochondrion</keyword>
<dbReference type="NCBIfam" id="NF003588">
    <property type="entry name" value="PRK05254.1-1"/>
    <property type="match status" value="1"/>
</dbReference>
<keyword evidence="16" id="KW-1185">Reference proteome</keyword>
<comment type="similarity">
    <text evidence="1 12 14">Belongs to the uracil-DNA glycosylase (UDG) superfamily. UNG family.</text>
</comment>
<dbReference type="NCBIfam" id="NF003591">
    <property type="entry name" value="PRK05254.1-4"/>
    <property type="match status" value="1"/>
</dbReference>
<sequence length="300" mass="33809">MTALRSLFFQRSLLYSVKVVVIQRSSLTKYTKLIQAKKLKTENTDTIGSSSELSPEQLDRIAHNKQEALDRLIAHTAPDGLGESWRRALSKEFTKTYFKQLMSFVADERKKHTVYPPPQQVFTWTQMCDIKDVKVVVLGQDPYHGPGQAHGLCFSVQKPVKPPPSLGNMYKELGSDIEGFQHPQHGDLTGWAKQGVLLLNAVLTVRAHQANSHKDRGWETFTDAVIQWLSTNLDGLVFMLWGAYAQKKGAAINKKRHHVLQAVHPSPLSAHRGFFGCKHFSRTNELLKKSGKTPIDWTAL</sequence>
<dbReference type="AlphaFoldDB" id="A0A6P8FU74"/>
<accession>A0A6P8FU74</accession>
<comment type="catalytic activity">
    <reaction evidence="10">
        <text>a 2'-deoxyuridine in single-stranded DNA + H2O = a 2'-deoxyribose 5'-monophosphate in single-stranded DNA + uracil</text>
        <dbReference type="Rhea" id="RHEA:81459"/>
        <dbReference type="Rhea" id="RHEA-COMP:12847"/>
        <dbReference type="Rhea" id="RHEA-COMP:19684"/>
        <dbReference type="ChEBI" id="CHEBI:15377"/>
        <dbReference type="ChEBI" id="CHEBI:17568"/>
        <dbReference type="ChEBI" id="CHEBI:133902"/>
        <dbReference type="ChEBI" id="CHEBI:139095"/>
    </reaction>
    <physiologicalReaction direction="left-to-right" evidence="10">
        <dbReference type="Rhea" id="RHEA:81460"/>
    </physiologicalReaction>
</comment>
<dbReference type="Proteomes" id="UP000515152">
    <property type="component" value="Chromosome 7"/>
</dbReference>
<reference evidence="17" key="1">
    <citation type="submission" date="2025-08" db="UniProtKB">
        <authorList>
            <consortium name="RefSeq"/>
        </authorList>
    </citation>
    <scope>IDENTIFICATION</scope>
</reference>
<protein>
    <recommendedName>
        <fullName evidence="12 14">Uracil-DNA glycosylase</fullName>
        <shortName evidence="12">UDG</shortName>
        <ecNumber evidence="12 14">3.2.2.27</ecNumber>
    </recommendedName>
</protein>
<evidence type="ECO:0000256" key="4">
    <source>
        <dbReference type="ARBA" id="ARBA00022801"/>
    </source>
</evidence>
<evidence type="ECO:0000256" key="14">
    <source>
        <dbReference type="RuleBase" id="RU003780"/>
    </source>
</evidence>
<feature type="domain" description="Uracil-DNA glycosylase-like" evidence="15">
    <location>
        <begin position="126"/>
        <end position="287"/>
    </location>
</feature>
<dbReference type="HAMAP" id="MF_00148">
    <property type="entry name" value="UDG"/>
    <property type="match status" value="1"/>
</dbReference>
<dbReference type="GeneID" id="105894500"/>
<evidence type="ECO:0000256" key="9">
    <source>
        <dbReference type="ARBA" id="ARBA00052069"/>
    </source>
</evidence>
<evidence type="ECO:0000256" key="3">
    <source>
        <dbReference type="ARBA" id="ARBA00022763"/>
    </source>
</evidence>
<dbReference type="Pfam" id="PF03167">
    <property type="entry name" value="UDG"/>
    <property type="match status" value="1"/>
</dbReference>
<dbReference type="FunFam" id="3.40.470.10:FF:000004">
    <property type="entry name" value="Uracil-DNA glycosylase"/>
    <property type="match status" value="1"/>
</dbReference>
<evidence type="ECO:0000313" key="16">
    <source>
        <dbReference type="Proteomes" id="UP000515152"/>
    </source>
</evidence>
<dbReference type="InterPro" id="IPR018085">
    <property type="entry name" value="Ura-DNA_Glyclase_AS"/>
</dbReference>
<organism evidence="16 17">
    <name type="scientific">Clupea harengus</name>
    <name type="common">Atlantic herring</name>
    <dbReference type="NCBI Taxonomy" id="7950"/>
    <lineage>
        <taxon>Eukaryota</taxon>
        <taxon>Metazoa</taxon>
        <taxon>Chordata</taxon>
        <taxon>Craniata</taxon>
        <taxon>Vertebrata</taxon>
        <taxon>Euteleostomi</taxon>
        <taxon>Actinopterygii</taxon>
        <taxon>Neopterygii</taxon>
        <taxon>Teleostei</taxon>
        <taxon>Clupei</taxon>
        <taxon>Clupeiformes</taxon>
        <taxon>Clupeoidei</taxon>
        <taxon>Clupeidae</taxon>
        <taxon>Clupea</taxon>
    </lineage>
</organism>
<dbReference type="PANTHER" id="PTHR11264">
    <property type="entry name" value="URACIL-DNA GLYCOSYLASE"/>
    <property type="match status" value="1"/>
</dbReference>
<evidence type="ECO:0000256" key="1">
    <source>
        <dbReference type="ARBA" id="ARBA00008184"/>
    </source>
</evidence>
<comment type="catalytic activity">
    <reaction evidence="9">
        <text>a 2'-deoxyuridine in double-stranded DNA + H2O = a 2'-deoxyribose 5'-monophosphate in double-stranded DNA + uracil</text>
        <dbReference type="Rhea" id="RHEA:81455"/>
        <dbReference type="Rhea" id="RHEA-COMP:14231"/>
        <dbReference type="Rhea" id="RHEA-COMP:17071"/>
        <dbReference type="ChEBI" id="CHEBI:15377"/>
        <dbReference type="ChEBI" id="CHEBI:17568"/>
        <dbReference type="ChEBI" id="CHEBI:133902"/>
        <dbReference type="ChEBI" id="CHEBI:139095"/>
    </reaction>
    <physiologicalReaction direction="left-to-right" evidence="9">
        <dbReference type="Rhea" id="RHEA:81456"/>
    </physiologicalReaction>
</comment>
<dbReference type="InterPro" id="IPR005122">
    <property type="entry name" value="Uracil-DNA_glycosylase-like"/>
</dbReference>
<evidence type="ECO:0000256" key="7">
    <source>
        <dbReference type="ARBA" id="ARBA00023204"/>
    </source>
</evidence>
<dbReference type="OrthoDB" id="10031947at2759"/>
<name>A0A6P8FU74_CLUHA</name>
<dbReference type="Gene3D" id="3.40.470.10">
    <property type="entry name" value="Uracil-DNA glycosylase-like domain"/>
    <property type="match status" value="1"/>
</dbReference>
<dbReference type="CTD" id="393949"/>
<evidence type="ECO:0000256" key="8">
    <source>
        <dbReference type="ARBA" id="ARBA00023242"/>
    </source>
</evidence>
<dbReference type="InterPro" id="IPR002043">
    <property type="entry name" value="UDG_fam1"/>
</dbReference>
<comment type="subcellular location">
    <subcellularLocation>
        <location evidence="12">Mitochondrion</location>
    </subcellularLocation>
    <subcellularLocation>
        <location evidence="12">Nucleus</location>
    </subcellularLocation>
</comment>